<dbReference type="Proteomes" id="UP000023152">
    <property type="component" value="Unassembled WGS sequence"/>
</dbReference>
<evidence type="ECO:0000256" key="1">
    <source>
        <dbReference type="SAM" id="MobiDB-lite"/>
    </source>
</evidence>
<evidence type="ECO:0000313" key="3">
    <source>
        <dbReference type="Proteomes" id="UP000023152"/>
    </source>
</evidence>
<dbReference type="EMBL" id="ASPP01031446">
    <property type="protein sequence ID" value="ETO03889.1"/>
    <property type="molecule type" value="Genomic_DNA"/>
</dbReference>
<accession>X6LQL2</accession>
<dbReference type="OrthoDB" id="529913at2759"/>
<feature type="compositionally biased region" description="Basic residues" evidence="1">
    <location>
        <begin position="226"/>
        <end position="244"/>
    </location>
</feature>
<organism evidence="2 3">
    <name type="scientific">Reticulomyxa filosa</name>
    <dbReference type="NCBI Taxonomy" id="46433"/>
    <lineage>
        <taxon>Eukaryota</taxon>
        <taxon>Sar</taxon>
        <taxon>Rhizaria</taxon>
        <taxon>Retaria</taxon>
        <taxon>Foraminifera</taxon>
        <taxon>Monothalamids</taxon>
        <taxon>Reticulomyxidae</taxon>
        <taxon>Reticulomyxa</taxon>
    </lineage>
</organism>
<sequence>MLVCLRSYYHSYYKLKPNEALIIAATMPEQCLYWNFQLNNYWMESLDYRFYPIHVNSDLATYLPSSVEDKAQEKKKKFIICVCHDEVIYRHDLLPTELRSHPATSINWLSTAGHSMGTMCFRWLCTEQFEHPSCTLVQLEVKDQSSDLHEHAATATPAKPSQPANQNENDEKDEDEKVQSLLKQDFTESESSLIDTTSTNTSEKPLEQTTDLVSDENADATTAKTQSKKQGGKKKKKKKSKQRL</sequence>
<proteinExistence type="predicted"/>
<protein>
    <submittedName>
        <fullName evidence="2">Uncharacterized protein</fullName>
    </submittedName>
</protein>
<keyword evidence="3" id="KW-1185">Reference proteome</keyword>
<feature type="region of interest" description="Disordered" evidence="1">
    <location>
        <begin position="145"/>
        <end position="244"/>
    </location>
</feature>
<feature type="compositionally biased region" description="Polar residues" evidence="1">
    <location>
        <begin position="189"/>
        <end position="212"/>
    </location>
</feature>
<comment type="caution">
    <text evidence="2">The sequence shown here is derived from an EMBL/GenBank/DDBJ whole genome shotgun (WGS) entry which is preliminary data.</text>
</comment>
<reference evidence="2 3" key="1">
    <citation type="journal article" date="2013" name="Curr. Biol.">
        <title>The Genome of the Foraminiferan Reticulomyxa filosa.</title>
        <authorList>
            <person name="Glockner G."/>
            <person name="Hulsmann N."/>
            <person name="Schleicher M."/>
            <person name="Noegel A.A."/>
            <person name="Eichinger L."/>
            <person name="Gallinger C."/>
            <person name="Pawlowski J."/>
            <person name="Sierra R."/>
            <person name="Euteneuer U."/>
            <person name="Pillet L."/>
            <person name="Moustafa A."/>
            <person name="Platzer M."/>
            <person name="Groth M."/>
            <person name="Szafranski K."/>
            <person name="Schliwa M."/>
        </authorList>
    </citation>
    <scope>NUCLEOTIDE SEQUENCE [LARGE SCALE GENOMIC DNA]</scope>
</reference>
<evidence type="ECO:0000313" key="2">
    <source>
        <dbReference type="EMBL" id="ETO03889.1"/>
    </source>
</evidence>
<name>X6LQL2_RETFI</name>
<dbReference type="AlphaFoldDB" id="X6LQL2"/>
<gene>
    <name evidence="2" type="ORF">RFI_33513</name>
</gene>